<accession>A0A6G1GSL8</accession>
<gene>
    <name evidence="2" type="ORF">K402DRAFT_423354</name>
</gene>
<feature type="region of interest" description="Disordered" evidence="1">
    <location>
        <begin position="68"/>
        <end position="194"/>
    </location>
</feature>
<feature type="compositionally biased region" description="Acidic residues" evidence="1">
    <location>
        <begin position="82"/>
        <end position="109"/>
    </location>
</feature>
<evidence type="ECO:0000256" key="1">
    <source>
        <dbReference type="SAM" id="MobiDB-lite"/>
    </source>
</evidence>
<dbReference type="AlphaFoldDB" id="A0A6G1GSL8"/>
<feature type="compositionally biased region" description="Acidic residues" evidence="1">
    <location>
        <begin position="151"/>
        <end position="194"/>
    </location>
</feature>
<sequence length="253" mass="27342">MDGSGQSEPVNVGVEEVVDVVKLVPDEDNIVLEVKRLLKKELEGKLDDPDEERDVKLAAVVEELIVFEEDGEDDVGAKAVDEAEDESDVSVGEDDEGKPDDDEGDTGDPVEDKVPSESEDDGETDAEEDSVEKPDEMIEDEAAVLEADSLVSEDEMPDDDETSADVVDIIDEVGDGTTDVDEMAGSDEDASGEEEMSIVVDCVEDGTGSEDSGEPLVVESNRVEDIFEDTALEEYCIEVGGVSEDNWLERVEM</sequence>
<name>A0A6G1GSL8_9PEZI</name>
<protein>
    <submittedName>
        <fullName evidence="2">Uncharacterized protein</fullName>
    </submittedName>
</protein>
<organism evidence="2 3">
    <name type="scientific">Aulographum hederae CBS 113979</name>
    <dbReference type="NCBI Taxonomy" id="1176131"/>
    <lineage>
        <taxon>Eukaryota</taxon>
        <taxon>Fungi</taxon>
        <taxon>Dikarya</taxon>
        <taxon>Ascomycota</taxon>
        <taxon>Pezizomycotina</taxon>
        <taxon>Dothideomycetes</taxon>
        <taxon>Pleosporomycetidae</taxon>
        <taxon>Aulographales</taxon>
        <taxon>Aulographaceae</taxon>
    </lineage>
</organism>
<feature type="compositionally biased region" description="Acidic residues" evidence="1">
    <location>
        <begin position="117"/>
        <end position="130"/>
    </location>
</feature>
<keyword evidence="3" id="KW-1185">Reference proteome</keyword>
<dbReference type="EMBL" id="ML977172">
    <property type="protein sequence ID" value="KAF1983749.1"/>
    <property type="molecule type" value="Genomic_DNA"/>
</dbReference>
<dbReference type="Proteomes" id="UP000800041">
    <property type="component" value="Unassembled WGS sequence"/>
</dbReference>
<proteinExistence type="predicted"/>
<evidence type="ECO:0000313" key="3">
    <source>
        <dbReference type="Proteomes" id="UP000800041"/>
    </source>
</evidence>
<evidence type="ECO:0000313" key="2">
    <source>
        <dbReference type="EMBL" id="KAF1983749.1"/>
    </source>
</evidence>
<reference evidence="2" key="1">
    <citation type="journal article" date="2020" name="Stud. Mycol.">
        <title>101 Dothideomycetes genomes: a test case for predicting lifestyles and emergence of pathogens.</title>
        <authorList>
            <person name="Haridas S."/>
            <person name="Albert R."/>
            <person name="Binder M."/>
            <person name="Bloem J."/>
            <person name="Labutti K."/>
            <person name="Salamov A."/>
            <person name="Andreopoulos B."/>
            <person name="Baker S."/>
            <person name="Barry K."/>
            <person name="Bills G."/>
            <person name="Bluhm B."/>
            <person name="Cannon C."/>
            <person name="Castanera R."/>
            <person name="Culley D."/>
            <person name="Daum C."/>
            <person name="Ezra D."/>
            <person name="Gonzalez J."/>
            <person name="Henrissat B."/>
            <person name="Kuo A."/>
            <person name="Liang C."/>
            <person name="Lipzen A."/>
            <person name="Lutzoni F."/>
            <person name="Magnuson J."/>
            <person name="Mondo S."/>
            <person name="Nolan M."/>
            <person name="Ohm R."/>
            <person name="Pangilinan J."/>
            <person name="Park H.-J."/>
            <person name="Ramirez L."/>
            <person name="Alfaro M."/>
            <person name="Sun H."/>
            <person name="Tritt A."/>
            <person name="Yoshinaga Y."/>
            <person name="Zwiers L.-H."/>
            <person name="Turgeon B."/>
            <person name="Goodwin S."/>
            <person name="Spatafora J."/>
            <person name="Crous P."/>
            <person name="Grigoriev I."/>
        </authorList>
    </citation>
    <scope>NUCLEOTIDE SEQUENCE</scope>
    <source>
        <strain evidence="2">CBS 113979</strain>
    </source>
</reference>